<dbReference type="EMBL" id="JH767142">
    <property type="protein sequence ID" value="EQC38115.1"/>
    <property type="molecule type" value="Genomic_DNA"/>
</dbReference>
<dbReference type="PANTHER" id="PTHR43968">
    <property type="match status" value="1"/>
</dbReference>
<dbReference type="OrthoDB" id="202840at2759"/>
<dbReference type="InterPro" id="IPR036249">
    <property type="entry name" value="Thioredoxin-like_sf"/>
</dbReference>
<dbReference type="SFLD" id="SFLDS00019">
    <property type="entry name" value="Glutathione_Transferase_(cytos"/>
    <property type="match status" value="1"/>
</dbReference>
<dbReference type="SUPFAM" id="SSF52833">
    <property type="entry name" value="Thioredoxin-like"/>
    <property type="match status" value="1"/>
</dbReference>
<dbReference type="InterPro" id="IPR040079">
    <property type="entry name" value="Glutathione_S-Trfase"/>
</dbReference>
<gene>
    <name evidence="3" type="ORF">SDRG_04545</name>
</gene>
<dbReference type="PROSITE" id="PS50405">
    <property type="entry name" value="GST_CTER"/>
    <property type="match status" value="1"/>
</dbReference>
<protein>
    <recommendedName>
        <fullName evidence="5">Glutathione S-transferase</fullName>
    </recommendedName>
</protein>
<sequence length="244" mass="26638">MVASIDYDTLSANELEALKTSRGLTLFNNTVCPLAHRALWTATEVQAPLARVIEVPIHAAMPASYIANFNRFRSVPCLLDDGVTVYESMIVAQYLDAKFNGGKLFVADDPAAAALANLVVAQFDIVPSIFAFLRNKDTTKDDELKALVFAGVAGLERIYQEDAAAFRSRGPYLLGDRLSQAEIALVPYLFRFSLILRTYRRVELLYACPLLAAALDAATQRPAFQAATRETDVYLAAGAKIVGL</sequence>
<dbReference type="Gene3D" id="3.40.30.10">
    <property type="entry name" value="Glutaredoxin"/>
    <property type="match status" value="1"/>
</dbReference>
<evidence type="ECO:0000259" key="2">
    <source>
        <dbReference type="PROSITE" id="PS50405"/>
    </source>
</evidence>
<dbReference type="InterPro" id="IPR036282">
    <property type="entry name" value="Glutathione-S-Trfase_C_sf"/>
</dbReference>
<reference evidence="3 4" key="1">
    <citation type="submission" date="2012-04" db="EMBL/GenBank/DDBJ databases">
        <title>The Genome Sequence of Saprolegnia declina VS20.</title>
        <authorList>
            <consortium name="The Broad Institute Genome Sequencing Platform"/>
            <person name="Russ C."/>
            <person name="Nusbaum C."/>
            <person name="Tyler B."/>
            <person name="van West P."/>
            <person name="Dieguez-Uribeondo J."/>
            <person name="de Bruijn I."/>
            <person name="Tripathy S."/>
            <person name="Jiang R."/>
            <person name="Young S.K."/>
            <person name="Zeng Q."/>
            <person name="Gargeya S."/>
            <person name="Fitzgerald M."/>
            <person name="Haas B."/>
            <person name="Abouelleil A."/>
            <person name="Alvarado L."/>
            <person name="Arachchi H.M."/>
            <person name="Berlin A."/>
            <person name="Chapman S.B."/>
            <person name="Goldberg J."/>
            <person name="Griggs A."/>
            <person name="Gujja S."/>
            <person name="Hansen M."/>
            <person name="Howarth C."/>
            <person name="Imamovic A."/>
            <person name="Larimer J."/>
            <person name="McCowen C."/>
            <person name="Montmayeur A."/>
            <person name="Murphy C."/>
            <person name="Neiman D."/>
            <person name="Pearson M."/>
            <person name="Priest M."/>
            <person name="Roberts A."/>
            <person name="Saif S."/>
            <person name="Shea T."/>
            <person name="Sisk P."/>
            <person name="Sykes S."/>
            <person name="Wortman J."/>
            <person name="Nusbaum C."/>
            <person name="Birren B."/>
        </authorList>
    </citation>
    <scope>NUCLEOTIDE SEQUENCE [LARGE SCALE GENOMIC DNA]</scope>
    <source>
        <strain evidence="3 4">VS20</strain>
    </source>
</reference>
<evidence type="ECO:0000313" key="3">
    <source>
        <dbReference type="EMBL" id="EQC38115.1"/>
    </source>
</evidence>
<dbReference type="AlphaFoldDB" id="T0QVR1"/>
<name>T0QVR1_SAPDV</name>
<proteinExistence type="predicted"/>
<dbReference type="Gene3D" id="1.20.1050.10">
    <property type="match status" value="1"/>
</dbReference>
<accession>T0QVR1</accession>
<dbReference type="STRING" id="1156394.T0QVR1"/>
<feature type="domain" description="GST C-terminal" evidence="2">
    <location>
        <begin position="109"/>
        <end position="235"/>
    </location>
</feature>
<dbReference type="CDD" id="cd00570">
    <property type="entry name" value="GST_N_family"/>
    <property type="match status" value="1"/>
</dbReference>
<dbReference type="PROSITE" id="PS50404">
    <property type="entry name" value="GST_NTER"/>
    <property type="match status" value="1"/>
</dbReference>
<dbReference type="InParanoid" id="T0QVR1"/>
<dbReference type="OMA" id="CPLAHRA"/>
<keyword evidence="4" id="KW-1185">Reference proteome</keyword>
<evidence type="ECO:0000313" key="4">
    <source>
        <dbReference type="Proteomes" id="UP000030762"/>
    </source>
</evidence>
<dbReference type="SUPFAM" id="SSF47616">
    <property type="entry name" value="GST C-terminal domain-like"/>
    <property type="match status" value="1"/>
</dbReference>
<organism evidence="3 4">
    <name type="scientific">Saprolegnia diclina (strain VS20)</name>
    <dbReference type="NCBI Taxonomy" id="1156394"/>
    <lineage>
        <taxon>Eukaryota</taxon>
        <taxon>Sar</taxon>
        <taxon>Stramenopiles</taxon>
        <taxon>Oomycota</taxon>
        <taxon>Saprolegniomycetes</taxon>
        <taxon>Saprolegniales</taxon>
        <taxon>Saprolegniaceae</taxon>
        <taxon>Saprolegnia</taxon>
    </lineage>
</organism>
<dbReference type="VEuPathDB" id="FungiDB:SDRG_04545"/>
<dbReference type="Pfam" id="PF13409">
    <property type="entry name" value="GST_N_2"/>
    <property type="match status" value="1"/>
</dbReference>
<dbReference type="GO" id="GO:0005737">
    <property type="term" value="C:cytoplasm"/>
    <property type="evidence" value="ECO:0007669"/>
    <property type="project" value="TreeGrafter"/>
</dbReference>
<dbReference type="Proteomes" id="UP000030762">
    <property type="component" value="Unassembled WGS sequence"/>
</dbReference>
<feature type="domain" description="GST N-terminal" evidence="1">
    <location>
        <begin position="22"/>
        <end position="103"/>
    </location>
</feature>
<dbReference type="InterPro" id="IPR050983">
    <property type="entry name" value="GST_Omega/HSP26"/>
</dbReference>
<dbReference type="InterPro" id="IPR010987">
    <property type="entry name" value="Glutathione-S-Trfase_C-like"/>
</dbReference>
<dbReference type="RefSeq" id="XP_008608442.1">
    <property type="nucleotide sequence ID" value="XM_008610220.1"/>
</dbReference>
<dbReference type="PANTHER" id="PTHR43968:SF6">
    <property type="entry name" value="GLUTATHIONE S-TRANSFERASE OMEGA"/>
    <property type="match status" value="1"/>
</dbReference>
<dbReference type="Pfam" id="PF16865">
    <property type="entry name" value="GST_C_5"/>
    <property type="match status" value="1"/>
</dbReference>
<dbReference type="InterPro" id="IPR004045">
    <property type="entry name" value="Glutathione_S-Trfase_N"/>
</dbReference>
<dbReference type="InterPro" id="IPR041695">
    <property type="entry name" value="GST_C_5"/>
</dbReference>
<evidence type="ECO:0000259" key="1">
    <source>
        <dbReference type="PROSITE" id="PS50404"/>
    </source>
</evidence>
<dbReference type="GeneID" id="19945272"/>
<evidence type="ECO:0008006" key="5">
    <source>
        <dbReference type="Google" id="ProtNLM"/>
    </source>
</evidence>